<protein>
    <recommendedName>
        <fullName evidence="1">DUF4340 domain-containing protein</fullName>
    </recommendedName>
</protein>
<evidence type="ECO:0000313" key="2">
    <source>
        <dbReference type="EMBL" id="KFZ36043.1"/>
    </source>
</evidence>
<dbReference type="STRING" id="1515746.HR45_18360"/>
<gene>
    <name evidence="2" type="ORF">HR45_18360</name>
</gene>
<dbReference type="eggNOG" id="ENOG5031F07">
    <property type="taxonomic scope" value="Bacteria"/>
</dbReference>
<dbReference type="Pfam" id="PF14238">
    <property type="entry name" value="DUF4340"/>
    <property type="match status" value="1"/>
</dbReference>
<dbReference type="InterPro" id="IPR025641">
    <property type="entry name" value="DUF4340"/>
</dbReference>
<dbReference type="AlphaFoldDB" id="A0A094LLM9"/>
<dbReference type="EMBL" id="JPEO01000025">
    <property type="protein sequence ID" value="KFZ36043.1"/>
    <property type="molecule type" value="Genomic_DNA"/>
</dbReference>
<evidence type="ECO:0000313" key="3">
    <source>
        <dbReference type="Proteomes" id="UP000029264"/>
    </source>
</evidence>
<dbReference type="Proteomes" id="UP000029264">
    <property type="component" value="Unassembled WGS sequence"/>
</dbReference>
<reference evidence="2 3" key="1">
    <citation type="submission" date="2014-06" db="EMBL/GenBank/DDBJ databases">
        <title>Shewanella sp. YQH10.</title>
        <authorList>
            <person name="Liu Y."/>
            <person name="Zeng R."/>
        </authorList>
    </citation>
    <scope>NUCLEOTIDE SEQUENCE [LARGE SCALE GENOMIC DNA]</scope>
    <source>
        <strain evidence="2 3">YQH10</strain>
    </source>
</reference>
<feature type="domain" description="DUF4340" evidence="1">
    <location>
        <begin position="67"/>
        <end position="274"/>
    </location>
</feature>
<keyword evidence="3" id="KW-1185">Reference proteome</keyword>
<dbReference type="OrthoDB" id="5431982at2"/>
<name>A0A094LLM9_9GAMM</name>
<dbReference type="RefSeq" id="WP_037445654.1">
    <property type="nucleotide sequence ID" value="NZ_JPEO01000025.1"/>
</dbReference>
<sequence length="367" mass="39575">MKKLIYLLSGLLAAQLLLTLLLNSGSSVSSHSVNQALLALDANKIDSIILSDANGASVKLTRDKQQWQLPEHDNFAADQHQVGQLLNTLATLKHGEALADSDSAAERFKVAPNSFARKVTLQEKGTDIVTLYIGTSAAMRKTHVRVAGDEAIYLANLPVYQLPADYSDWVKHDALQLKANEIESVSFDGVTLSRSHNHKTPASDTDLSSNMVAALADGKQPQKHTDTGWQLVPLKTGEQLKVSGLDNVLHQLTNLRVSKLLGSDSQGDYNLDAPVLEVTVKRNQGKEVRYTLAPLSHAASSTQQATNDANNSPKGFVLKSSLSPEYFLLPTEQAKPFIEAFQADQLSHAVVANNATTSKASNAHSPG</sequence>
<accession>A0A094LLM9</accession>
<proteinExistence type="predicted"/>
<comment type="caution">
    <text evidence="2">The sequence shown here is derived from an EMBL/GenBank/DDBJ whole genome shotgun (WGS) entry which is preliminary data.</text>
</comment>
<evidence type="ECO:0000259" key="1">
    <source>
        <dbReference type="Pfam" id="PF14238"/>
    </source>
</evidence>
<organism evidence="2 3">
    <name type="scientific">Shewanella mangrovi</name>
    <dbReference type="NCBI Taxonomy" id="1515746"/>
    <lineage>
        <taxon>Bacteria</taxon>
        <taxon>Pseudomonadati</taxon>
        <taxon>Pseudomonadota</taxon>
        <taxon>Gammaproteobacteria</taxon>
        <taxon>Alteromonadales</taxon>
        <taxon>Shewanellaceae</taxon>
        <taxon>Shewanella</taxon>
    </lineage>
</organism>